<protein>
    <recommendedName>
        <fullName evidence="1">Ig-like domain-containing protein</fullName>
    </recommendedName>
</protein>
<reference evidence="2 3" key="1">
    <citation type="submission" date="2014-08" db="EMBL/GenBank/DDBJ databases">
        <authorList>
            <person name="Wibberg D."/>
        </authorList>
    </citation>
    <scope>NUCLEOTIDE SEQUENCE [LARGE SCALE GENOMIC DNA]</scope>
    <source>
        <strain evidence="3">ING2-E5B</strain>
    </source>
</reference>
<sequence length="382" mass="44058">MKQRNLLLIGLLIIPILAFGQRREVEGMKYLDENRKPIYRQNVFIPNVGEFQVLKCDFHTHTVFSDGQVWPTVRHQEVWEEGLDAYAITDHIEYTPHKEDVKINPDRGFQLLKETAERSNIILVKGTELTRNTPPGHFNAIYINDPSDFIEDRANELDREAVMKALEQDAFIFWNHPGWQPGIEGSYEWIPFVDDLYKNKALHGIEVVNGFGIHFKALDWCIDKGLTVMGNTDIHNLTAHDYDFSKEYVHRTMTLVLARERTAESIREALEEGRTVAWASKYLLGKEENVKDLFNACVELKPSHYTEARNNGTKINYYEIKNKSDLYFELNLSDGNTTSRVVLYPNSTQLVTANANSSTLTAEVVSTYIRSDQHLKVDFDLR</sequence>
<evidence type="ECO:0000313" key="2">
    <source>
        <dbReference type="EMBL" id="CEA15731.1"/>
    </source>
</evidence>
<dbReference type="AlphaFoldDB" id="A0A098BZY1"/>
<name>A0A098BZY1_9BACT</name>
<dbReference type="InterPro" id="IPR016195">
    <property type="entry name" value="Pol/histidinol_Pase-like"/>
</dbReference>
<dbReference type="KEGG" id="pbt:ING2E5B_0977"/>
<dbReference type="PANTHER" id="PTHR42924:SF3">
    <property type="entry name" value="POLYMERASE_HISTIDINOL PHOSPHATASE N-TERMINAL DOMAIN-CONTAINING PROTEIN"/>
    <property type="match status" value="1"/>
</dbReference>
<dbReference type="PANTHER" id="PTHR42924">
    <property type="entry name" value="EXONUCLEASE"/>
    <property type="match status" value="1"/>
</dbReference>
<dbReference type="InterPro" id="IPR052018">
    <property type="entry name" value="PHP_domain"/>
</dbReference>
<accession>A0A098BZY1</accession>
<keyword evidence="3" id="KW-1185">Reference proteome</keyword>
<dbReference type="EMBL" id="LN515532">
    <property type="protein sequence ID" value="CEA15731.1"/>
    <property type="molecule type" value="Genomic_DNA"/>
</dbReference>
<feature type="domain" description="Ig-like" evidence="1">
    <location>
        <begin position="298"/>
        <end position="380"/>
    </location>
</feature>
<dbReference type="Gene3D" id="3.20.20.140">
    <property type="entry name" value="Metal-dependent hydrolases"/>
    <property type="match status" value="1"/>
</dbReference>
<evidence type="ECO:0000313" key="3">
    <source>
        <dbReference type="Proteomes" id="UP000032417"/>
    </source>
</evidence>
<dbReference type="SUPFAM" id="SSF89550">
    <property type="entry name" value="PHP domain-like"/>
    <property type="match status" value="1"/>
</dbReference>
<dbReference type="Proteomes" id="UP000032417">
    <property type="component" value="Chromosome 1"/>
</dbReference>
<evidence type="ECO:0000259" key="1">
    <source>
        <dbReference type="Pfam" id="PF16392"/>
    </source>
</evidence>
<dbReference type="GO" id="GO:0004534">
    <property type="term" value="F:5'-3' RNA exonuclease activity"/>
    <property type="evidence" value="ECO:0007669"/>
    <property type="project" value="TreeGrafter"/>
</dbReference>
<dbReference type="OrthoDB" id="9804333at2"/>
<proteinExistence type="predicted"/>
<dbReference type="GO" id="GO:0035312">
    <property type="term" value="F:5'-3' DNA exonuclease activity"/>
    <property type="evidence" value="ECO:0007669"/>
    <property type="project" value="TreeGrafter"/>
</dbReference>
<gene>
    <name evidence="2" type="ORF">ING2E5B_0977</name>
</gene>
<dbReference type="InterPro" id="IPR032165">
    <property type="entry name" value="DUF5001"/>
</dbReference>
<dbReference type="Pfam" id="PF16392">
    <property type="entry name" value="DUF5001"/>
    <property type="match status" value="1"/>
</dbReference>
<organism evidence="2 3">
    <name type="scientific">Fermentimonas caenicola</name>
    <dbReference type="NCBI Taxonomy" id="1562970"/>
    <lineage>
        <taxon>Bacteria</taxon>
        <taxon>Pseudomonadati</taxon>
        <taxon>Bacteroidota</taxon>
        <taxon>Bacteroidia</taxon>
        <taxon>Bacteroidales</taxon>
        <taxon>Dysgonomonadaceae</taxon>
        <taxon>Fermentimonas</taxon>
    </lineage>
</organism>
<dbReference type="PATRIC" id="fig|1562970.3.peg.965"/>
<dbReference type="HOGENOM" id="CLU_061569_0_0_10"/>
<dbReference type="STRING" id="1562970.ING2E5B_0977"/>